<reference evidence="1 2" key="1">
    <citation type="submission" date="2013-03" db="EMBL/GenBank/DDBJ databases">
        <title>Salinisphaera dokdonensis CL-ES53 Genome Sequencing.</title>
        <authorList>
            <person name="Li C."/>
            <person name="Lai Q."/>
            <person name="Shao Z."/>
        </authorList>
    </citation>
    <scope>NUCLEOTIDE SEQUENCE [LARGE SCALE GENOMIC DNA]</scope>
    <source>
        <strain evidence="1 2">CL-ES53</strain>
    </source>
</reference>
<dbReference type="EMBL" id="APND01000005">
    <property type="protein sequence ID" value="MES1930598.1"/>
    <property type="molecule type" value="Genomic_DNA"/>
</dbReference>
<dbReference type="Proteomes" id="UP001460888">
    <property type="component" value="Unassembled WGS sequence"/>
</dbReference>
<keyword evidence="2" id="KW-1185">Reference proteome</keyword>
<proteinExistence type="predicted"/>
<accession>A0ABV2B401</accession>
<gene>
    <name evidence="1" type="ORF">SADO_15149</name>
</gene>
<dbReference type="Gene3D" id="3.60.15.10">
    <property type="entry name" value="Ribonuclease Z/Hydroxyacylglutathione hydrolase-like"/>
    <property type="match status" value="1"/>
</dbReference>
<sequence>MPHAVPNLSLLCLGTGRGATAVYDGEPSSAAALLADGKPILLVDAGFGVVRACKRDFGYVPQTILITHNHSDHAAELPVILAAESDRGRRPRVIAAPDVANRLRTHRLHELESTNQPLSYFCDWQEPTTSDPIALSDTLSITLLSARHSEPCFGFILEESGRAIFAYGGDSACDPNYYDQLWAAPSVVLDARSKANAEHAGFDEVAAYCADRPERELWITGYGRADQAPGDLRALRVGDTIDLTPAD</sequence>
<dbReference type="RefSeq" id="WP_353112947.1">
    <property type="nucleotide sequence ID" value="NZ_APND01000005.1"/>
</dbReference>
<dbReference type="Pfam" id="PF23023">
    <property type="entry name" value="Anti-Pycsar_Apyc1"/>
    <property type="match status" value="1"/>
</dbReference>
<evidence type="ECO:0000313" key="1">
    <source>
        <dbReference type="EMBL" id="MES1930598.1"/>
    </source>
</evidence>
<comment type="caution">
    <text evidence="1">The sequence shown here is derived from an EMBL/GenBank/DDBJ whole genome shotgun (WGS) entry which is preliminary data.</text>
</comment>
<protein>
    <submittedName>
        <fullName evidence="1">Beta-lactamase</fullName>
    </submittedName>
</protein>
<dbReference type="InterPro" id="IPR036866">
    <property type="entry name" value="RibonucZ/Hydroxyglut_hydro"/>
</dbReference>
<name>A0ABV2B401_9GAMM</name>
<dbReference type="SUPFAM" id="SSF56281">
    <property type="entry name" value="Metallo-hydrolase/oxidoreductase"/>
    <property type="match status" value="1"/>
</dbReference>
<organism evidence="1 2">
    <name type="scientific">Salinisphaera dokdonensis CL-ES53</name>
    <dbReference type="NCBI Taxonomy" id="1304272"/>
    <lineage>
        <taxon>Bacteria</taxon>
        <taxon>Pseudomonadati</taxon>
        <taxon>Pseudomonadota</taxon>
        <taxon>Gammaproteobacteria</taxon>
        <taxon>Salinisphaerales</taxon>
        <taxon>Salinisphaeraceae</taxon>
        <taxon>Salinisphaera</taxon>
    </lineage>
</organism>
<evidence type="ECO:0000313" key="2">
    <source>
        <dbReference type="Proteomes" id="UP001460888"/>
    </source>
</evidence>